<sequence length="95" mass="11444">METFQLQCFYTVLLFYMVLTTICNFVNLLNEIPANTFNLLNITMLIDILKAKNLKFIRCQFQDFSDLYSFKAFFIQKEVVNYFFLIIHLLDLEYI</sequence>
<dbReference type="EMBL" id="REGN01009930">
    <property type="protein sequence ID" value="RNA00084.1"/>
    <property type="molecule type" value="Genomic_DNA"/>
</dbReference>
<reference evidence="2 3" key="1">
    <citation type="journal article" date="2018" name="Sci. Rep.">
        <title>Genomic signatures of local adaptation to the degree of environmental predictability in rotifers.</title>
        <authorList>
            <person name="Franch-Gras L."/>
            <person name="Hahn C."/>
            <person name="Garcia-Roger E.M."/>
            <person name="Carmona M.J."/>
            <person name="Serra M."/>
            <person name="Gomez A."/>
        </authorList>
    </citation>
    <scope>NUCLEOTIDE SEQUENCE [LARGE SCALE GENOMIC DNA]</scope>
    <source>
        <strain evidence="2">HYR1</strain>
    </source>
</reference>
<evidence type="ECO:0000313" key="2">
    <source>
        <dbReference type="EMBL" id="RNA00084.1"/>
    </source>
</evidence>
<comment type="caution">
    <text evidence="2">The sequence shown here is derived from an EMBL/GenBank/DDBJ whole genome shotgun (WGS) entry which is preliminary data.</text>
</comment>
<organism evidence="2 3">
    <name type="scientific">Brachionus plicatilis</name>
    <name type="common">Marine rotifer</name>
    <name type="synonym">Brachionus muelleri</name>
    <dbReference type="NCBI Taxonomy" id="10195"/>
    <lineage>
        <taxon>Eukaryota</taxon>
        <taxon>Metazoa</taxon>
        <taxon>Spiralia</taxon>
        <taxon>Gnathifera</taxon>
        <taxon>Rotifera</taxon>
        <taxon>Eurotatoria</taxon>
        <taxon>Monogononta</taxon>
        <taxon>Pseudotrocha</taxon>
        <taxon>Ploima</taxon>
        <taxon>Brachionidae</taxon>
        <taxon>Brachionus</taxon>
    </lineage>
</organism>
<proteinExistence type="predicted"/>
<keyword evidence="1" id="KW-0812">Transmembrane</keyword>
<keyword evidence="3" id="KW-1185">Reference proteome</keyword>
<keyword evidence="1" id="KW-1133">Transmembrane helix</keyword>
<accession>A0A3M7PM85</accession>
<gene>
    <name evidence="2" type="ORF">BpHYR1_014870</name>
</gene>
<name>A0A3M7PM85_BRAPC</name>
<feature type="transmembrane region" description="Helical" evidence="1">
    <location>
        <begin position="7"/>
        <end position="29"/>
    </location>
</feature>
<dbReference type="AlphaFoldDB" id="A0A3M7PM85"/>
<dbReference type="Proteomes" id="UP000276133">
    <property type="component" value="Unassembled WGS sequence"/>
</dbReference>
<protein>
    <submittedName>
        <fullName evidence="2">Uncharacterized protein</fullName>
    </submittedName>
</protein>
<evidence type="ECO:0000256" key="1">
    <source>
        <dbReference type="SAM" id="Phobius"/>
    </source>
</evidence>
<keyword evidence="1" id="KW-0472">Membrane</keyword>
<evidence type="ECO:0000313" key="3">
    <source>
        <dbReference type="Proteomes" id="UP000276133"/>
    </source>
</evidence>